<accession>B0C5S8</accession>
<dbReference type="HOGENOM" id="CLU_129890_0_1_3"/>
<protein>
    <submittedName>
        <fullName evidence="2">PIN domain protein</fullName>
    </submittedName>
</protein>
<dbReference type="InterPro" id="IPR029060">
    <property type="entry name" value="PIN-like_dom_sf"/>
</dbReference>
<dbReference type="CDD" id="cd09872">
    <property type="entry name" value="PIN_Sll0205-like"/>
    <property type="match status" value="1"/>
</dbReference>
<dbReference type="RefSeq" id="WP_012164172.1">
    <property type="nucleotide sequence ID" value="NC_009925.1"/>
</dbReference>
<dbReference type="InterPro" id="IPR041705">
    <property type="entry name" value="PIN_Sll0205"/>
</dbReference>
<dbReference type="STRING" id="329726.AM1_3812"/>
<gene>
    <name evidence="2" type="ordered locus">AM1_3812</name>
</gene>
<dbReference type="KEGG" id="amr:AM1_3812"/>
<dbReference type="eggNOG" id="COG3744">
    <property type="taxonomic scope" value="Bacteria"/>
</dbReference>
<dbReference type="OrthoDB" id="9798990at2"/>
<proteinExistence type="predicted"/>
<dbReference type="EMBL" id="CP000828">
    <property type="protein sequence ID" value="ABW28799.1"/>
    <property type="molecule type" value="Genomic_DNA"/>
</dbReference>
<dbReference type="Pfam" id="PF01850">
    <property type="entry name" value="PIN"/>
    <property type="match status" value="1"/>
</dbReference>
<reference evidence="2 3" key="1">
    <citation type="journal article" date="2008" name="Proc. Natl. Acad. Sci. U.S.A.">
        <title>Niche adaptation and genome expansion in the chlorophyll d-producing cyanobacterium Acaryochloris marina.</title>
        <authorList>
            <person name="Swingley W.D."/>
            <person name="Chen M."/>
            <person name="Cheung P.C."/>
            <person name="Conrad A.L."/>
            <person name="Dejesa L.C."/>
            <person name="Hao J."/>
            <person name="Honchak B.M."/>
            <person name="Karbach L.E."/>
            <person name="Kurdoglu A."/>
            <person name="Lahiri S."/>
            <person name="Mastrian S.D."/>
            <person name="Miyashita H."/>
            <person name="Page L."/>
            <person name="Ramakrishna P."/>
            <person name="Satoh S."/>
            <person name="Sattley W.M."/>
            <person name="Shimada Y."/>
            <person name="Taylor H.L."/>
            <person name="Tomo T."/>
            <person name="Tsuchiya T."/>
            <person name="Wang Z.T."/>
            <person name="Raymond J."/>
            <person name="Mimuro M."/>
            <person name="Blankenship R.E."/>
            <person name="Touchman J.W."/>
        </authorList>
    </citation>
    <scope>NUCLEOTIDE SEQUENCE [LARGE SCALE GENOMIC DNA]</scope>
    <source>
        <strain evidence="3">MBIC 11017</strain>
    </source>
</reference>
<organism evidence="2 3">
    <name type="scientific">Acaryochloris marina (strain MBIC 11017)</name>
    <dbReference type="NCBI Taxonomy" id="329726"/>
    <lineage>
        <taxon>Bacteria</taxon>
        <taxon>Bacillati</taxon>
        <taxon>Cyanobacteriota</taxon>
        <taxon>Cyanophyceae</taxon>
        <taxon>Acaryochloridales</taxon>
        <taxon>Acaryochloridaceae</taxon>
        <taxon>Acaryochloris</taxon>
    </lineage>
</organism>
<dbReference type="InterPro" id="IPR002716">
    <property type="entry name" value="PIN_dom"/>
</dbReference>
<dbReference type="PANTHER" id="PTHR36173:SF2">
    <property type="entry name" value="RIBONUCLEASE VAPC16"/>
    <property type="match status" value="1"/>
</dbReference>
<sequence>MRALLDTHTFLWWNTNDAQLSAAARQFIENSDHILLLSVVSVWEIVIKYKLGKLPLPESPEIYIPKRLEYYQFQILPVHLPHVLRIAHLAPHHNDSFDRLLIAQSQMEKLAIITVDKKIQQYSVEIIW</sequence>
<dbReference type="AlphaFoldDB" id="B0C5S8"/>
<evidence type="ECO:0000259" key="1">
    <source>
        <dbReference type="Pfam" id="PF01850"/>
    </source>
</evidence>
<feature type="domain" description="PIN" evidence="1">
    <location>
        <begin position="4"/>
        <end position="122"/>
    </location>
</feature>
<evidence type="ECO:0000313" key="2">
    <source>
        <dbReference type="EMBL" id="ABW28799.1"/>
    </source>
</evidence>
<dbReference type="SUPFAM" id="SSF88723">
    <property type="entry name" value="PIN domain-like"/>
    <property type="match status" value="1"/>
</dbReference>
<dbReference type="Gene3D" id="3.40.50.1010">
    <property type="entry name" value="5'-nuclease"/>
    <property type="match status" value="1"/>
</dbReference>
<dbReference type="InterPro" id="IPR052919">
    <property type="entry name" value="TA_system_RNase"/>
</dbReference>
<dbReference type="PANTHER" id="PTHR36173">
    <property type="entry name" value="RIBONUCLEASE VAPC16-RELATED"/>
    <property type="match status" value="1"/>
</dbReference>
<name>B0C5S8_ACAM1</name>
<keyword evidence="3" id="KW-1185">Reference proteome</keyword>
<evidence type="ECO:0000313" key="3">
    <source>
        <dbReference type="Proteomes" id="UP000000268"/>
    </source>
</evidence>
<dbReference type="Proteomes" id="UP000000268">
    <property type="component" value="Chromosome"/>
</dbReference>